<keyword evidence="4" id="KW-0804">Transcription</keyword>
<name>A0ABD3K817_EUCGL</name>
<proteinExistence type="predicted"/>
<evidence type="ECO:0000256" key="5">
    <source>
        <dbReference type="ARBA" id="ARBA00023242"/>
    </source>
</evidence>
<evidence type="ECO:0000259" key="6">
    <source>
        <dbReference type="PROSITE" id="PS50066"/>
    </source>
</evidence>
<dbReference type="GO" id="GO:0005634">
    <property type="term" value="C:nucleus"/>
    <property type="evidence" value="ECO:0007669"/>
    <property type="project" value="UniProtKB-SubCell"/>
</dbReference>
<dbReference type="PROSITE" id="PS51297">
    <property type="entry name" value="K_BOX"/>
    <property type="match status" value="1"/>
</dbReference>
<protein>
    <submittedName>
        <fullName evidence="8">Uncharacterized protein</fullName>
    </submittedName>
</protein>
<keyword evidence="2" id="KW-0805">Transcription regulation</keyword>
<comment type="caution">
    <text evidence="8">The sequence shown here is derived from an EMBL/GenBank/DDBJ whole genome shotgun (WGS) entry which is preliminary data.</text>
</comment>
<evidence type="ECO:0000256" key="3">
    <source>
        <dbReference type="ARBA" id="ARBA00023125"/>
    </source>
</evidence>
<keyword evidence="3" id="KW-0238">DNA-binding</keyword>
<dbReference type="PRINTS" id="PR00404">
    <property type="entry name" value="MADSDOMAIN"/>
</dbReference>
<evidence type="ECO:0000256" key="1">
    <source>
        <dbReference type="ARBA" id="ARBA00004123"/>
    </source>
</evidence>
<evidence type="ECO:0000256" key="2">
    <source>
        <dbReference type="ARBA" id="ARBA00023015"/>
    </source>
</evidence>
<dbReference type="GO" id="GO:0003677">
    <property type="term" value="F:DNA binding"/>
    <property type="evidence" value="ECO:0007669"/>
    <property type="project" value="UniProtKB-KW"/>
</dbReference>
<evidence type="ECO:0000259" key="7">
    <source>
        <dbReference type="PROSITE" id="PS51297"/>
    </source>
</evidence>
<sequence>MAREKIKIEKIDNLMARQVTFSKRRRGLIKKAQKLAVLNDADVSIIIFSATGKLHEFSNFSMEDTLTRYVLHFNDSEKPVQPCLALQRSNLEMLHKEVNDKMRGEDLEGVGVEELGQLENKLGAGLSLVLKTEEERVSTEINKLQRKENKQLRQKMKTMMILHQEKLVTMNSEGDDAVLEAEGMLLESVNGQQHICRQ</sequence>
<comment type="subcellular location">
    <subcellularLocation>
        <location evidence="1">Nucleus</location>
    </subcellularLocation>
</comment>
<organism evidence="8 9">
    <name type="scientific">Eucalyptus globulus</name>
    <name type="common">Tasmanian blue gum</name>
    <dbReference type="NCBI Taxonomy" id="34317"/>
    <lineage>
        <taxon>Eukaryota</taxon>
        <taxon>Viridiplantae</taxon>
        <taxon>Streptophyta</taxon>
        <taxon>Embryophyta</taxon>
        <taxon>Tracheophyta</taxon>
        <taxon>Spermatophyta</taxon>
        <taxon>Magnoliopsida</taxon>
        <taxon>eudicotyledons</taxon>
        <taxon>Gunneridae</taxon>
        <taxon>Pentapetalae</taxon>
        <taxon>rosids</taxon>
        <taxon>malvids</taxon>
        <taxon>Myrtales</taxon>
        <taxon>Myrtaceae</taxon>
        <taxon>Myrtoideae</taxon>
        <taxon>Eucalypteae</taxon>
        <taxon>Eucalyptus</taxon>
    </lineage>
</organism>
<feature type="domain" description="MADS-box" evidence="6">
    <location>
        <begin position="1"/>
        <end position="61"/>
    </location>
</feature>
<gene>
    <name evidence="8" type="ORF">ACJRO7_024242</name>
</gene>
<dbReference type="InterPro" id="IPR050142">
    <property type="entry name" value="MADS-box/MEF2_TF"/>
</dbReference>
<dbReference type="EMBL" id="JBJKBG010000006">
    <property type="protein sequence ID" value="KAL3735057.1"/>
    <property type="molecule type" value="Genomic_DNA"/>
</dbReference>
<dbReference type="Gene3D" id="3.40.1810.10">
    <property type="entry name" value="Transcription factor, MADS-box"/>
    <property type="match status" value="1"/>
</dbReference>
<dbReference type="SMART" id="SM00432">
    <property type="entry name" value="MADS"/>
    <property type="match status" value="1"/>
</dbReference>
<evidence type="ECO:0000313" key="9">
    <source>
        <dbReference type="Proteomes" id="UP001634007"/>
    </source>
</evidence>
<dbReference type="InterPro" id="IPR002487">
    <property type="entry name" value="TF_Kbox"/>
</dbReference>
<dbReference type="InterPro" id="IPR036879">
    <property type="entry name" value="TF_MADSbox_sf"/>
</dbReference>
<reference evidence="8 9" key="1">
    <citation type="submission" date="2024-11" db="EMBL/GenBank/DDBJ databases">
        <title>Chromosome-level genome assembly of Eucalyptus globulus Labill. provides insights into its genome evolution.</title>
        <authorList>
            <person name="Li X."/>
        </authorList>
    </citation>
    <scope>NUCLEOTIDE SEQUENCE [LARGE SCALE GENOMIC DNA]</scope>
    <source>
        <strain evidence="8">CL2024</strain>
        <tissue evidence="8">Fresh tender leaves</tissue>
    </source>
</reference>
<dbReference type="InterPro" id="IPR002100">
    <property type="entry name" value="TF_MADSbox"/>
</dbReference>
<dbReference type="SUPFAM" id="SSF55455">
    <property type="entry name" value="SRF-like"/>
    <property type="match status" value="1"/>
</dbReference>
<keyword evidence="9" id="KW-1185">Reference proteome</keyword>
<accession>A0ABD3K817</accession>
<dbReference type="PANTHER" id="PTHR48019">
    <property type="entry name" value="SERUM RESPONSE FACTOR HOMOLOG"/>
    <property type="match status" value="1"/>
</dbReference>
<dbReference type="Pfam" id="PF01486">
    <property type="entry name" value="K-box"/>
    <property type="match status" value="1"/>
</dbReference>
<dbReference type="Pfam" id="PF00319">
    <property type="entry name" value="SRF-TF"/>
    <property type="match status" value="1"/>
</dbReference>
<feature type="domain" description="K-box" evidence="7">
    <location>
        <begin position="77"/>
        <end position="162"/>
    </location>
</feature>
<keyword evidence="5" id="KW-0539">Nucleus</keyword>
<dbReference type="PROSITE" id="PS50066">
    <property type="entry name" value="MADS_BOX_2"/>
    <property type="match status" value="1"/>
</dbReference>
<dbReference type="Proteomes" id="UP001634007">
    <property type="component" value="Unassembled WGS sequence"/>
</dbReference>
<evidence type="ECO:0000313" key="8">
    <source>
        <dbReference type="EMBL" id="KAL3735057.1"/>
    </source>
</evidence>
<dbReference type="AlphaFoldDB" id="A0ABD3K817"/>
<evidence type="ECO:0000256" key="4">
    <source>
        <dbReference type="ARBA" id="ARBA00023163"/>
    </source>
</evidence>